<dbReference type="InterPro" id="IPR050173">
    <property type="entry name" value="ABC_transporter_C-like"/>
</dbReference>
<evidence type="ECO:0000259" key="7">
    <source>
        <dbReference type="Pfam" id="PF00005"/>
    </source>
</evidence>
<feature type="region of interest" description="Disordered" evidence="5">
    <location>
        <begin position="147"/>
        <end position="169"/>
    </location>
</feature>
<name>A0ABD2QJB4_9PLAT</name>
<dbReference type="SUPFAM" id="SSF52540">
    <property type="entry name" value="P-loop containing nucleoside triphosphate hydrolases"/>
    <property type="match status" value="1"/>
</dbReference>
<feature type="transmembrane region" description="Helical" evidence="6">
    <location>
        <begin position="304"/>
        <end position="324"/>
    </location>
</feature>
<dbReference type="Pfam" id="PF00005">
    <property type="entry name" value="ABC_tran"/>
    <property type="match status" value="1"/>
</dbReference>
<proteinExistence type="inferred from homology"/>
<evidence type="ECO:0000256" key="6">
    <source>
        <dbReference type="SAM" id="Phobius"/>
    </source>
</evidence>
<keyword evidence="6" id="KW-0472">Membrane</keyword>
<comment type="similarity">
    <text evidence="2">Belongs to the ABC transporter superfamily. ABCC family. Conjugate transporter (TC 3.A.1.208) subfamily.</text>
</comment>
<sequence>MPKKDQTIVGDRGASLSGGQKARIGLARVAYSQNDIVFLDDPLAAVDARVSRILFRDCIQEFMKNRMRILVTHQHHLLQSMDCIIVLKDGKMCHFGKYTDLVDAGLDLEKLCDECREEPETSAPKVNEESIVSDIDAMSVELRNSQLDSMLEEEPSSSVEDQEPSDIESVRIQSSNSRKYIPSKELLTSLESTKILLSKHDSMLSARKSSFESQDLGELDADKEGVVEGMQQGNVTFRTYWNYWNFGTPAWALILGMMLFLSMNLLHLLMQLWTAEWANYNDMLVDNRTTPVDIPPFVSQQTSLLIYFGYLLAVMVTGTLRYIVFFKVCSIATHSIVRL</sequence>
<dbReference type="Proteomes" id="UP001626550">
    <property type="component" value="Unassembled WGS sequence"/>
</dbReference>
<dbReference type="GO" id="GO:0016020">
    <property type="term" value="C:membrane"/>
    <property type="evidence" value="ECO:0007669"/>
    <property type="project" value="UniProtKB-SubCell"/>
</dbReference>
<keyword evidence="3" id="KW-0547">Nucleotide-binding</keyword>
<feature type="transmembrane region" description="Helical" evidence="6">
    <location>
        <begin position="250"/>
        <end position="273"/>
    </location>
</feature>
<evidence type="ECO:0000313" key="9">
    <source>
        <dbReference type="Proteomes" id="UP001626550"/>
    </source>
</evidence>
<dbReference type="PANTHER" id="PTHR24223">
    <property type="entry name" value="ATP-BINDING CASSETTE SUB-FAMILY C"/>
    <property type="match status" value="1"/>
</dbReference>
<accession>A0ABD2QJB4</accession>
<dbReference type="PANTHER" id="PTHR24223:SF456">
    <property type="entry name" value="MULTIDRUG RESISTANCE-ASSOCIATED PROTEIN LETHAL(2)03659"/>
    <property type="match status" value="1"/>
</dbReference>
<dbReference type="GO" id="GO:0005524">
    <property type="term" value="F:ATP binding"/>
    <property type="evidence" value="ECO:0007669"/>
    <property type="project" value="UniProtKB-KW"/>
</dbReference>
<keyword evidence="4" id="KW-0067">ATP-binding</keyword>
<dbReference type="InterPro" id="IPR027417">
    <property type="entry name" value="P-loop_NTPase"/>
</dbReference>
<comment type="caution">
    <text evidence="8">The sequence shown here is derived from an EMBL/GenBank/DDBJ whole genome shotgun (WGS) entry which is preliminary data.</text>
</comment>
<evidence type="ECO:0000256" key="1">
    <source>
        <dbReference type="ARBA" id="ARBA00004141"/>
    </source>
</evidence>
<keyword evidence="9" id="KW-1185">Reference proteome</keyword>
<gene>
    <name evidence="8" type="ORF">Ciccas_002074</name>
</gene>
<dbReference type="InterPro" id="IPR003439">
    <property type="entry name" value="ABC_transporter-like_ATP-bd"/>
</dbReference>
<evidence type="ECO:0000256" key="5">
    <source>
        <dbReference type="SAM" id="MobiDB-lite"/>
    </source>
</evidence>
<feature type="domain" description="ABC transporter" evidence="7">
    <location>
        <begin position="4"/>
        <end position="43"/>
    </location>
</feature>
<dbReference type="AlphaFoldDB" id="A0ABD2QJB4"/>
<dbReference type="EMBL" id="JBJKFK010000152">
    <property type="protein sequence ID" value="KAL3319267.1"/>
    <property type="molecule type" value="Genomic_DNA"/>
</dbReference>
<comment type="subcellular location">
    <subcellularLocation>
        <location evidence="1">Membrane</location>
        <topology evidence="1">Multi-pass membrane protein</topology>
    </subcellularLocation>
</comment>
<keyword evidence="6" id="KW-1133">Transmembrane helix</keyword>
<evidence type="ECO:0000256" key="3">
    <source>
        <dbReference type="ARBA" id="ARBA00022741"/>
    </source>
</evidence>
<organism evidence="8 9">
    <name type="scientific">Cichlidogyrus casuarinus</name>
    <dbReference type="NCBI Taxonomy" id="1844966"/>
    <lineage>
        <taxon>Eukaryota</taxon>
        <taxon>Metazoa</taxon>
        <taxon>Spiralia</taxon>
        <taxon>Lophotrochozoa</taxon>
        <taxon>Platyhelminthes</taxon>
        <taxon>Monogenea</taxon>
        <taxon>Monopisthocotylea</taxon>
        <taxon>Dactylogyridea</taxon>
        <taxon>Ancyrocephalidae</taxon>
        <taxon>Cichlidogyrus</taxon>
    </lineage>
</organism>
<dbReference type="Gene3D" id="3.40.50.300">
    <property type="entry name" value="P-loop containing nucleotide triphosphate hydrolases"/>
    <property type="match status" value="1"/>
</dbReference>
<evidence type="ECO:0000313" key="8">
    <source>
        <dbReference type="EMBL" id="KAL3319267.1"/>
    </source>
</evidence>
<evidence type="ECO:0000256" key="2">
    <source>
        <dbReference type="ARBA" id="ARBA00009726"/>
    </source>
</evidence>
<keyword evidence="6" id="KW-0812">Transmembrane</keyword>
<evidence type="ECO:0000256" key="4">
    <source>
        <dbReference type="ARBA" id="ARBA00022840"/>
    </source>
</evidence>
<reference evidence="8 9" key="1">
    <citation type="submission" date="2024-11" db="EMBL/GenBank/DDBJ databases">
        <title>Adaptive evolution of stress response genes in parasites aligns with host niche diversity.</title>
        <authorList>
            <person name="Hahn C."/>
            <person name="Resl P."/>
        </authorList>
    </citation>
    <scope>NUCLEOTIDE SEQUENCE [LARGE SCALE GENOMIC DNA]</scope>
    <source>
        <strain evidence="8">EGGRZ-B1_66</strain>
        <tissue evidence="8">Body</tissue>
    </source>
</reference>
<feature type="compositionally biased region" description="Acidic residues" evidence="5">
    <location>
        <begin position="150"/>
        <end position="166"/>
    </location>
</feature>
<protein>
    <recommendedName>
        <fullName evidence="7">ABC transporter domain-containing protein</fullName>
    </recommendedName>
</protein>